<evidence type="ECO:0000313" key="2">
    <source>
        <dbReference type="Proteomes" id="UP001517388"/>
    </source>
</evidence>
<name>A0ACC7S0L7_DOLFA</name>
<sequence length="128" mass="14518">MTTGVILNKEDIIYQQIIAIASSYGIFDCIPCARAIKEFLIRQSIHGKHIKINTNSQDPIYGRIYDDSIGELIATTGHHEGVIIEINDGELVFDNIHHQGITRLNWIQNLYSPILDAGLEFQITETYF</sequence>
<gene>
    <name evidence="1" type="ORF">FJR39_00865</name>
</gene>
<protein>
    <submittedName>
        <fullName evidence="1">Uncharacterized protein</fullName>
    </submittedName>
</protein>
<proteinExistence type="predicted"/>
<evidence type="ECO:0000313" key="1">
    <source>
        <dbReference type="EMBL" id="MTJ41864.1"/>
    </source>
</evidence>
<reference evidence="2" key="1">
    <citation type="journal article" date="2020" name="Toxins">
        <title>Phylogenomic Analysis of Secondary Metabolism in the Toxic Cyanobacterial Genera Anabaena, Dolichospermum and Aphanizomenon.</title>
        <authorList>
            <person name="Oesterholm J."/>
            <person name="Popin R.V."/>
            <person name="Fewer D.P."/>
            <person name="Sivonen K."/>
        </authorList>
    </citation>
    <scope>NUCLEOTIDE SEQUENCE [LARGE SCALE GENOMIC DNA]</scope>
    <source>
        <strain evidence="2">UHCC 0037</strain>
    </source>
</reference>
<organism evidence="1 2">
    <name type="scientific">Dolichospermum flos-aquae UHCC 0037</name>
    <dbReference type="NCBI Taxonomy" id="2590026"/>
    <lineage>
        <taxon>Bacteria</taxon>
        <taxon>Bacillati</taxon>
        <taxon>Cyanobacteriota</taxon>
        <taxon>Cyanophyceae</taxon>
        <taxon>Nostocales</taxon>
        <taxon>Aphanizomenonaceae</taxon>
        <taxon>Dolichospermum</taxon>
    </lineage>
</organism>
<keyword evidence="2" id="KW-1185">Reference proteome</keyword>
<dbReference type="EMBL" id="VILF01000001">
    <property type="protein sequence ID" value="MTJ41864.1"/>
    <property type="molecule type" value="Genomic_DNA"/>
</dbReference>
<dbReference type="Proteomes" id="UP001517388">
    <property type="component" value="Unassembled WGS sequence"/>
</dbReference>
<accession>A0ACC7S0L7</accession>
<comment type="caution">
    <text evidence="1">The sequence shown here is derived from an EMBL/GenBank/DDBJ whole genome shotgun (WGS) entry which is preliminary data.</text>
</comment>